<comment type="caution">
    <text evidence="1">The sequence shown here is derived from an EMBL/GenBank/DDBJ whole genome shotgun (WGS) entry which is preliminary data.</text>
</comment>
<dbReference type="AlphaFoldDB" id="A0A835F5W6"/>
<gene>
    <name evidence="1" type="ORF">HU200_017772</name>
</gene>
<proteinExistence type="predicted"/>
<evidence type="ECO:0000313" key="2">
    <source>
        <dbReference type="Proteomes" id="UP000636709"/>
    </source>
</evidence>
<sequence length="168" mass="18245">MSRLRHRCTLRHCQGKRFFLLTGSPALNPRSRACKSFSACAREIHLMARSWAPFCLLLFPWFIHLPSPPPPSKQSHQKSPFSALDGGANGAAIARCSKAHVSPTAESTTPLLFIRGPEHACSSKDGCRTSGSISIAGTSTIGHSRFNPPYYDMAASCLCAQQFFPNGP</sequence>
<protein>
    <submittedName>
        <fullName evidence="1">Uncharacterized protein</fullName>
    </submittedName>
</protein>
<evidence type="ECO:0000313" key="1">
    <source>
        <dbReference type="EMBL" id="KAF8729188.1"/>
    </source>
</evidence>
<dbReference type="EMBL" id="JACEFO010001625">
    <property type="protein sequence ID" value="KAF8729188.1"/>
    <property type="molecule type" value="Genomic_DNA"/>
</dbReference>
<dbReference type="Proteomes" id="UP000636709">
    <property type="component" value="Unassembled WGS sequence"/>
</dbReference>
<keyword evidence="2" id="KW-1185">Reference proteome</keyword>
<dbReference type="Gramene" id="Dexi5B01G0040050.1">
    <property type="protein sequence ID" value="Dexi5B01G0040050.1:cds"/>
    <property type="gene ID" value="Dexi5B01G0040050"/>
</dbReference>
<accession>A0A835F5W6</accession>
<organism evidence="1 2">
    <name type="scientific">Digitaria exilis</name>
    <dbReference type="NCBI Taxonomy" id="1010633"/>
    <lineage>
        <taxon>Eukaryota</taxon>
        <taxon>Viridiplantae</taxon>
        <taxon>Streptophyta</taxon>
        <taxon>Embryophyta</taxon>
        <taxon>Tracheophyta</taxon>
        <taxon>Spermatophyta</taxon>
        <taxon>Magnoliopsida</taxon>
        <taxon>Liliopsida</taxon>
        <taxon>Poales</taxon>
        <taxon>Poaceae</taxon>
        <taxon>PACMAD clade</taxon>
        <taxon>Panicoideae</taxon>
        <taxon>Panicodae</taxon>
        <taxon>Paniceae</taxon>
        <taxon>Anthephorinae</taxon>
        <taxon>Digitaria</taxon>
    </lineage>
</organism>
<reference evidence="1" key="1">
    <citation type="submission" date="2020-07" db="EMBL/GenBank/DDBJ databases">
        <title>Genome sequence and genetic diversity analysis of an under-domesticated orphan crop, white fonio (Digitaria exilis).</title>
        <authorList>
            <person name="Bennetzen J.L."/>
            <person name="Chen S."/>
            <person name="Ma X."/>
            <person name="Wang X."/>
            <person name="Yssel A.E.J."/>
            <person name="Chaluvadi S.R."/>
            <person name="Johnson M."/>
            <person name="Gangashetty P."/>
            <person name="Hamidou F."/>
            <person name="Sanogo M.D."/>
            <person name="Zwaenepoel A."/>
            <person name="Wallace J."/>
            <person name="Van De Peer Y."/>
            <person name="Van Deynze A."/>
        </authorList>
    </citation>
    <scope>NUCLEOTIDE SEQUENCE</scope>
    <source>
        <tissue evidence="1">Leaves</tissue>
    </source>
</reference>
<name>A0A835F5W6_9POAL</name>
<dbReference type="Gramene" id="Dexi1B01G0022840.1">
    <property type="protein sequence ID" value="Dexi1B01G0022840.1:cds"/>
    <property type="gene ID" value="Dexi1B01G0022840"/>
</dbReference>